<proteinExistence type="inferred from homology"/>
<accession>A0ABW1PYI3</accession>
<evidence type="ECO:0000256" key="2">
    <source>
        <dbReference type="ARBA" id="ARBA00023015"/>
    </source>
</evidence>
<name>A0ABW1PYI3_9ENTR</name>
<dbReference type="InterPro" id="IPR058163">
    <property type="entry name" value="LysR-type_TF_proteobact-type"/>
</dbReference>
<dbReference type="SUPFAM" id="SSF46785">
    <property type="entry name" value="Winged helix' DNA-binding domain"/>
    <property type="match status" value="1"/>
</dbReference>
<evidence type="ECO:0000256" key="4">
    <source>
        <dbReference type="ARBA" id="ARBA00023163"/>
    </source>
</evidence>
<dbReference type="SUPFAM" id="SSF53850">
    <property type="entry name" value="Periplasmic binding protein-like II"/>
    <property type="match status" value="1"/>
</dbReference>
<dbReference type="Pfam" id="PF03466">
    <property type="entry name" value="LysR_substrate"/>
    <property type="match status" value="1"/>
</dbReference>
<protein>
    <submittedName>
        <fullName evidence="6">LysR family transcriptional regulator</fullName>
    </submittedName>
</protein>
<dbReference type="InterPro" id="IPR036390">
    <property type="entry name" value="WH_DNA-bd_sf"/>
</dbReference>
<dbReference type="EMBL" id="JBHSRG010000004">
    <property type="protein sequence ID" value="MFC6120979.1"/>
    <property type="molecule type" value="Genomic_DNA"/>
</dbReference>
<organism evidence="6 7">
    <name type="scientific">Citrobacter bitternis</name>
    <dbReference type="NCBI Taxonomy" id="1585982"/>
    <lineage>
        <taxon>Bacteria</taxon>
        <taxon>Pseudomonadati</taxon>
        <taxon>Pseudomonadota</taxon>
        <taxon>Gammaproteobacteria</taxon>
        <taxon>Enterobacterales</taxon>
        <taxon>Enterobacteriaceae</taxon>
        <taxon>Citrobacter</taxon>
    </lineage>
</organism>
<comment type="caution">
    <text evidence="6">The sequence shown here is derived from an EMBL/GenBank/DDBJ whole genome shotgun (WGS) entry which is preliminary data.</text>
</comment>
<dbReference type="Gene3D" id="1.10.10.10">
    <property type="entry name" value="Winged helix-like DNA-binding domain superfamily/Winged helix DNA-binding domain"/>
    <property type="match status" value="1"/>
</dbReference>
<dbReference type="Gene3D" id="3.40.190.290">
    <property type="match status" value="1"/>
</dbReference>
<sequence>MRIFIRVVERGSMSAAARDLGIGQPAVSERIDKLEAHLGTRLLRRNTRNMSLTHSGNLFYERSKAAIQAAEHALSVNEENQGLQGKIRIAAPYSAGESLLMPALLQLQNEHPGLQIDVIFNDRVIDPVTEGVDLSLRLGEVSEGFFVARPLGSVRRVLLASPALLARMGYPDSPDALAGYPFAAVSGVFASHRIPLINADAQLINVPVDVKLQSTHWRSVLTWLLAGHAIGVLQFPVCKNEMEKGALIPLLSHYTVPPFTAWLLHPPAGMMSYETRICASLLEGYLKDSLLALMCQK</sequence>
<keyword evidence="7" id="KW-1185">Reference proteome</keyword>
<dbReference type="InterPro" id="IPR005119">
    <property type="entry name" value="LysR_subst-bd"/>
</dbReference>
<dbReference type="Pfam" id="PF00126">
    <property type="entry name" value="HTH_1"/>
    <property type="match status" value="1"/>
</dbReference>
<dbReference type="Proteomes" id="UP001596169">
    <property type="component" value="Unassembled WGS sequence"/>
</dbReference>
<dbReference type="CDD" id="cd08422">
    <property type="entry name" value="PBP2_CrgA_like"/>
    <property type="match status" value="1"/>
</dbReference>
<dbReference type="PANTHER" id="PTHR30537:SF5">
    <property type="entry name" value="HTH-TYPE TRANSCRIPTIONAL ACTIVATOR TTDR-RELATED"/>
    <property type="match status" value="1"/>
</dbReference>
<keyword evidence="2" id="KW-0805">Transcription regulation</keyword>
<dbReference type="InterPro" id="IPR036388">
    <property type="entry name" value="WH-like_DNA-bd_sf"/>
</dbReference>
<evidence type="ECO:0000259" key="5">
    <source>
        <dbReference type="PROSITE" id="PS50931"/>
    </source>
</evidence>
<comment type="similarity">
    <text evidence="1">Belongs to the LysR transcriptional regulatory family.</text>
</comment>
<dbReference type="RefSeq" id="WP_108701451.1">
    <property type="nucleotide sequence ID" value="NZ_JBHSRG010000004.1"/>
</dbReference>
<dbReference type="PRINTS" id="PR00039">
    <property type="entry name" value="HTHLYSR"/>
</dbReference>
<keyword evidence="4" id="KW-0804">Transcription</keyword>
<dbReference type="PROSITE" id="PS50931">
    <property type="entry name" value="HTH_LYSR"/>
    <property type="match status" value="1"/>
</dbReference>
<keyword evidence="3" id="KW-0238">DNA-binding</keyword>
<evidence type="ECO:0000313" key="6">
    <source>
        <dbReference type="EMBL" id="MFC6120979.1"/>
    </source>
</evidence>
<evidence type="ECO:0000256" key="3">
    <source>
        <dbReference type="ARBA" id="ARBA00023125"/>
    </source>
</evidence>
<dbReference type="InterPro" id="IPR000847">
    <property type="entry name" value="LysR_HTH_N"/>
</dbReference>
<evidence type="ECO:0000313" key="7">
    <source>
        <dbReference type="Proteomes" id="UP001596169"/>
    </source>
</evidence>
<dbReference type="PANTHER" id="PTHR30537">
    <property type="entry name" value="HTH-TYPE TRANSCRIPTIONAL REGULATOR"/>
    <property type="match status" value="1"/>
</dbReference>
<evidence type="ECO:0000256" key="1">
    <source>
        <dbReference type="ARBA" id="ARBA00009437"/>
    </source>
</evidence>
<gene>
    <name evidence="6" type="ORF">ACFPZP_07875</name>
</gene>
<reference evidence="7" key="1">
    <citation type="journal article" date="2019" name="Int. J. Syst. Evol. Microbiol.">
        <title>The Global Catalogue of Microorganisms (GCM) 10K type strain sequencing project: providing services to taxonomists for standard genome sequencing and annotation.</title>
        <authorList>
            <consortium name="The Broad Institute Genomics Platform"/>
            <consortium name="The Broad Institute Genome Sequencing Center for Infectious Disease"/>
            <person name="Wu L."/>
            <person name="Ma J."/>
        </authorList>
    </citation>
    <scope>NUCLEOTIDE SEQUENCE [LARGE SCALE GENOMIC DNA]</scope>
    <source>
        <strain evidence="7">JCM30009</strain>
    </source>
</reference>
<feature type="domain" description="HTH lysR-type" evidence="5">
    <location>
        <begin position="1"/>
        <end position="53"/>
    </location>
</feature>